<dbReference type="InterPro" id="IPR042100">
    <property type="entry name" value="Bug_dom1"/>
</dbReference>
<name>A0A7Y9IXA9_9BURK</name>
<keyword evidence="2" id="KW-0732">Signal</keyword>
<dbReference type="RefSeq" id="WP_179588225.1">
    <property type="nucleotide sequence ID" value="NZ_JACBYR010000001.1"/>
</dbReference>
<evidence type="ECO:0000313" key="4">
    <source>
        <dbReference type="Proteomes" id="UP000542125"/>
    </source>
</evidence>
<dbReference type="AlphaFoldDB" id="A0A7Y9IXA9"/>
<evidence type="ECO:0000256" key="2">
    <source>
        <dbReference type="SAM" id="SignalP"/>
    </source>
</evidence>
<feature type="signal peptide" evidence="2">
    <location>
        <begin position="1"/>
        <end position="38"/>
    </location>
</feature>
<dbReference type="Gene3D" id="3.40.190.150">
    <property type="entry name" value="Bordetella uptake gene, domain 1"/>
    <property type="match status" value="1"/>
</dbReference>
<proteinExistence type="inferred from homology"/>
<gene>
    <name evidence="3" type="ORF">FHW18_003821</name>
</gene>
<comment type="similarity">
    <text evidence="1">Belongs to the UPF0065 (bug) family.</text>
</comment>
<sequence length="344" mass="35481">MTAARVGAPRSSPCSSVRRTVLALAALCASTAASISVAQTVVEPVQNYPSRQIKIVVPFSPGGFTDVVARILSIKLGQSLGQTIIIDNRPGAGSTIGADLASKAAPDGYTLLMVSTTHVIGPFLYKSLPYDALKSFVPVGKMVEAPYVLVTNATVPASSVKDLVAYTKSKPGEVNYASSGNGSTQHLAGALFANMTQAPINHVPYRGSGQATADLVSGQVQMGFVGIPIAIQQVNAGRLKALAVTTDARSPQMPNVPTLNESGLTGYNASVWLGLLAPAGTPPEIVTRINSEVAKALAAPDTAKQLAEAGVEPTPSTPQAFGELLAAEYVKWGKVTKDTGATIN</sequence>
<dbReference type="InterPro" id="IPR005064">
    <property type="entry name" value="BUG"/>
</dbReference>
<dbReference type="CDD" id="cd13578">
    <property type="entry name" value="PBP2_Bug27"/>
    <property type="match status" value="1"/>
</dbReference>
<keyword evidence="3" id="KW-0675">Receptor</keyword>
<reference evidence="3 4" key="1">
    <citation type="submission" date="2020-07" db="EMBL/GenBank/DDBJ databases">
        <title>Genomic Encyclopedia of Type Strains, Phase IV (KMG-V): Genome sequencing to study the core and pangenomes of soil and plant-associated prokaryotes.</title>
        <authorList>
            <person name="Whitman W."/>
        </authorList>
    </citation>
    <scope>NUCLEOTIDE SEQUENCE [LARGE SCALE GENOMIC DNA]</scope>
    <source>
        <strain evidence="3 4">SAS40</strain>
    </source>
</reference>
<comment type="caution">
    <text evidence="3">The sequence shown here is derived from an EMBL/GenBank/DDBJ whole genome shotgun (WGS) entry which is preliminary data.</text>
</comment>
<dbReference type="Proteomes" id="UP000542125">
    <property type="component" value="Unassembled WGS sequence"/>
</dbReference>
<evidence type="ECO:0000313" key="3">
    <source>
        <dbReference type="EMBL" id="NYE84550.1"/>
    </source>
</evidence>
<dbReference type="SUPFAM" id="SSF53850">
    <property type="entry name" value="Periplasmic binding protein-like II"/>
    <property type="match status" value="1"/>
</dbReference>
<evidence type="ECO:0000256" key="1">
    <source>
        <dbReference type="ARBA" id="ARBA00006987"/>
    </source>
</evidence>
<dbReference type="Gene3D" id="3.40.190.10">
    <property type="entry name" value="Periplasmic binding protein-like II"/>
    <property type="match status" value="1"/>
</dbReference>
<dbReference type="PANTHER" id="PTHR42928:SF5">
    <property type="entry name" value="BLR1237 PROTEIN"/>
    <property type="match status" value="1"/>
</dbReference>
<dbReference type="PIRSF" id="PIRSF017082">
    <property type="entry name" value="YflP"/>
    <property type="match status" value="1"/>
</dbReference>
<dbReference type="Pfam" id="PF03401">
    <property type="entry name" value="TctC"/>
    <property type="match status" value="1"/>
</dbReference>
<accession>A0A7Y9IXA9</accession>
<dbReference type="PANTHER" id="PTHR42928">
    <property type="entry name" value="TRICARBOXYLATE-BINDING PROTEIN"/>
    <property type="match status" value="1"/>
</dbReference>
<dbReference type="EMBL" id="JACBYR010000001">
    <property type="protein sequence ID" value="NYE84550.1"/>
    <property type="molecule type" value="Genomic_DNA"/>
</dbReference>
<organism evidence="3 4">
    <name type="scientific">Pigmentiphaga litoralis</name>
    <dbReference type="NCBI Taxonomy" id="516702"/>
    <lineage>
        <taxon>Bacteria</taxon>
        <taxon>Pseudomonadati</taxon>
        <taxon>Pseudomonadota</taxon>
        <taxon>Betaproteobacteria</taxon>
        <taxon>Burkholderiales</taxon>
        <taxon>Alcaligenaceae</taxon>
        <taxon>Pigmentiphaga</taxon>
    </lineage>
</organism>
<protein>
    <submittedName>
        <fullName evidence="3">Tripartite-type tricarboxylate transporter receptor subunit TctC</fullName>
    </submittedName>
</protein>
<feature type="chain" id="PRO_5031083468" evidence="2">
    <location>
        <begin position="39"/>
        <end position="344"/>
    </location>
</feature>
<keyword evidence="4" id="KW-1185">Reference proteome</keyword>